<dbReference type="GO" id="GO:0003700">
    <property type="term" value="F:DNA-binding transcription factor activity"/>
    <property type="evidence" value="ECO:0007669"/>
    <property type="project" value="InterPro"/>
</dbReference>
<dbReference type="Proteomes" id="UP000548867">
    <property type="component" value="Unassembled WGS sequence"/>
</dbReference>
<dbReference type="GO" id="GO:0043565">
    <property type="term" value="F:sequence-specific DNA binding"/>
    <property type="evidence" value="ECO:0007669"/>
    <property type="project" value="InterPro"/>
</dbReference>
<dbReference type="EMBL" id="JACIDX010000003">
    <property type="protein sequence ID" value="MBB3953971.1"/>
    <property type="molecule type" value="Genomic_DNA"/>
</dbReference>
<evidence type="ECO:0000256" key="2">
    <source>
        <dbReference type="ARBA" id="ARBA00023125"/>
    </source>
</evidence>
<dbReference type="InterPro" id="IPR035418">
    <property type="entry name" value="AraC-bd_2"/>
</dbReference>
<dbReference type="PRINTS" id="PR00032">
    <property type="entry name" value="HTHARAC"/>
</dbReference>
<dbReference type="Gene3D" id="1.10.10.60">
    <property type="entry name" value="Homeodomain-like"/>
    <property type="match status" value="1"/>
</dbReference>
<reference evidence="5 6" key="1">
    <citation type="submission" date="2020-08" db="EMBL/GenBank/DDBJ databases">
        <title>Genomic Encyclopedia of Type Strains, Phase IV (KMG-IV): sequencing the most valuable type-strain genomes for metagenomic binning, comparative biology and taxonomic classification.</title>
        <authorList>
            <person name="Goeker M."/>
        </authorList>
    </citation>
    <scope>NUCLEOTIDE SEQUENCE [LARGE SCALE GENOMIC DNA]</scope>
    <source>
        <strain evidence="5 6">DSM 27057</strain>
    </source>
</reference>
<dbReference type="InterPro" id="IPR020449">
    <property type="entry name" value="Tscrpt_reg_AraC-type_HTH"/>
</dbReference>
<dbReference type="Pfam" id="PF12833">
    <property type="entry name" value="HTH_18"/>
    <property type="match status" value="1"/>
</dbReference>
<evidence type="ECO:0000259" key="4">
    <source>
        <dbReference type="PROSITE" id="PS01124"/>
    </source>
</evidence>
<keyword evidence="3" id="KW-0804">Transcription</keyword>
<organism evidence="5 6">
    <name type="scientific">Novosphingobium sediminicola</name>
    <dbReference type="NCBI Taxonomy" id="563162"/>
    <lineage>
        <taxon>Bacteria</taxon>
        <taxon>Pseudomonadati</taxon>
        <taxon>Pseudomonadota</taxon>
        <taxon>Alphaproteobacteria</taxon>
        <taxon>Sphingomonadales</taxon>
        <taxon>Sphingomonadaceae</taxon>
        <taxon>Novosphingobium</taxon>
    </lineage>
</organism>
<proteinExistence type="predicted"/>
<protein>
    <submittedName>
        <fullName evidence="5">AraC-like DNA-binding protein</fullName>
    </submittedName>
</protein>
<dbReference type="PANTHER" id="PTHR46796:SF6">
    <property type="entry name" value="ARAC SUBFAMILY"/>
    <property type="match status" value="1"/>
</dbReference>
<evidence type="ECO:0000313" key="6">
    <source>
        <dbReference type="Proteomes" id="UP000548867"/>
    </source>
</evidence>
<keyword evidence="6" id="KW-1185">Reference proteome</keyword>
<name>A0A7W6CCE8_9SPHN</name>
<feature type="domain" description="HTH araC/xylS-type" evidence="4">
    <location>
        <begin position="212"/>
        <end position="312"/>
    </location>
</feature>
<evidence type="ECO:0000256" key="1">
    <source>
        <dbReference type="ARBA" id="ARBA00023015"/>
    </source>
</evidence>
<dbReference type="PANTHER" id="PTHR46796">
    <property type="entry name" value="HTH-TYPE TRANSCRIPTIONAL ACTIVATOR RHAS-RELATED"/>
    <property type="match status" value="1"/>
</dbReference>
<dbReference type="InterPro" id="IPR018060">
    <property type="entry name" value="HTH_AraC"/>
</dbReference>
<keyword evidence="1" id="KW-0805">Transcription regulation</keyword>
<evidence type="ECO:0000313" key="5">
    <source>
        <dbReference type="EMBL" id="MBB3953971.1"/>
    </source>
</evidence>
<gene>
    <name evidence="5" type="ORF">GGR38_000898</name>
</gene>
<dbReference type="InterPro" id="IPR009057">
    <property type="entry name" value="Homeodomain-like_sf"/>
</dbReference>
<accession>A0A7W6CCE8</accession>
<dbReference type="SMART" id="SM00342">
    <property type="entry name" value="HTH_ARAC"/>
    <property type="match status" value="1"/>
</dbReference>
<comment type="caution">
    <text evidence="5">The sequence shown here is derived from an EMBL/GenBank/DDBJ whole genome shotgun (WGS) entry which is preliminary data.</text>
</comment>
<sequence length="318" mass="35444">MAASKHFSISGLPQTEAAEIWANHWRALVPLRVRSLGETGLRADLHTRNLSSLGFGRIAVSAHQIERERAAPHDKAGDLLKLVVQISGQTIVEQGAQQAILRPGQWLMYDMARFYRLTNEGPTEQCAIMIPRNAYAGFADTARRIAMQPRPVSGVFKLLQRCTQGMLDDLDEGENAVLDDDLGATMMDLLRLALGTCYDALERSSMQDTMRERVLAYIRHNYRDPDLSLDGVAQAMRCTKRYLHKLFCADQTISECIWAMRVRRCGDELASPAYAARSITEIAFANGFSNSAHFSRVFKAHFGASPRAYRAAQAIHAS</sequence>
<dbReference type="InterPro" id="IPR050204">
    <property type="entry name" value="AraC_XylS_family_regulators"/>
</dbReference>
<dbReference type="RefSeq" id="WP_183623118.1">
    <property type="nucleotide sequence ID" value="NZ_JACIDX010000003.1"/>
</dbReference>
<dbReference type="PROSITE" id="PS01124">
    <property type="entry name" value="HTH_ARAC_FAMILY_2"/>
    <property type="match status" value="1"/>
</dbReference>
<dbReference type="AlphaFoldDB" id="A0A7W6CCE8"/>
<dbReference type="Pfam" id="PF14525">
    <property type="entry name" value="AraC_binding_2"/>
    <property type="match status" value="1"/>
</dbReference>
<dbReference type="SUPFAM" id="SSF46689">
    <property type="entry name" value="Homeodomain-like"/>
    <property type="match status" value="1"/>
</dbReference>
<keyword evidence="2 5" id="KW-0238">DNA-binding</keyword>
<evidence type="ECO:0000256" key="3">
    <source>
        <dbReference type="ARBA" id="ARBA00023163"/>
    </source>
</evidence>